<evidence type="ECO:0000256" key="1">
    <source>
        <dbReference type="ARBA" id="ARBA00022729"/>
    </source>
</evidence>
<name>A0A845B304_9SPHN</name>
<dbReference type="Pfam" id="PF12951">
    <property type="entry name" value="PATR"/>
    <property type="match status" value="2"/>
</dbReference>
<dbReference type="OrthoDB" id="7195851at2"/>
<protein>
    <submittedName>
        <fullName evidence="4">Autotransporter domain-containing protein</fullName>
    </submittedName>
</protein>
<feature type="domain" description="Autotransporter" evidence="3">
    <location>
        <begin position="1048"/>
        <end position="1324"/>
    </location>
</feature>
<dbReference type="InterPro" id="IPR011050">
    <property type="entry name" value="Pectin_lyase_fold/virulence"/>
</dbReference>
<evidence type="ECO:0000313" key="5">
    <source>
        <dbReference type="Proteomes" id="UP000431922"/>
    </source>
</evidence>
<accession>A0A845B304</accession>
<dbReference type="SUPFAM" id="SSF51126">
    <property type="entry name" value="Pectin lyase-like"/>
    <property type="match status" value="3"/>
</dbReference>
<dbReference type="EMBL" id="WTYL01000003">
    <property type="protein sequence ID" value="MXP44985.1"/>
    <property type="molecule type" value="Genomic_DNA"/>
</dbReference>
<dbReference type="InterPro" id="IPR005546">
    <property type="entry name" value="Autotransporte_beta"/>
</dbReference>
<evidence type="ECO:0000259" key="3">
    <source>
        <dbReference type="PROSITE" id="PS51208"/>
    </source>
</evidence>
<dbReference type="InterPro" id="IPR036709">
    <property type="entry name" value="Autotransporte_beta_dom_sf"/>
</dbReference>
<evidence type="ECO:0000313" key="4">
    <source>
        <dbReference type="EMBL" id="MXP44985.1"/>
    </source>
</evidence>
<keyword evidence="5" id="KW-1185">Reference proteome</keyword>
<organism evidence="4 5">
    <name type="scientific">Allopontixanthobacter sediminis</name>
    <dbReference type="NCBI Taxonomy" id="1689985"/>
    <lineage>
        <taxon>Bacteria</taxon>
        <taxon>Pseudomonadati</taxon>
        <taxon>Pseudomonadota</taxon>
        <taxon>Alphaproteobacteria</taxon>
        <taxon>Sphingomonadales</taxon>
        <taxon>Erythrobacteraceae</taxon>
        <taxon>Allopontixanthobacter</taxon>
    </lineage>
</organism>
<dbReference type="Proteomes" id="UP000431922">
    <property type="component" value="Unassembled WGS sequence"/>
</dbReference>
<keyword evidence="1 2" id="KW-0732">Signal</keyword>
<gene>
    <name evidence="4" type="ORF">GRI65_11010</name>
</gene>
<feature type="signal peptide" evidence="2">
    <location>
        <begin position="1"/>
        <end position="36"/>
    </location>
</feature>
<dbReference type="RefSeq" id="WP_160756634.1">
    <property type="nucleotide sequence ID" value="NZ_WTYL01000003.1"/>
</dbReference>
<sequence length="1324" mass="132240">MHTHTTYTTAKSKFAVRMLAGLLVTTAILSPALVHAQSVWTGAEGDDYNDGRNWVGGVPPLPTEEVTINETTSGRQPVLSGASTAVTVQTMSVGRVNRGSLTVQGGAAITIAGDITIGGVSSNAGSQIRAARFGNGTLTITGASSRVNTSSLTMGRGTQDSASAGAEGGAVGLIEVLDGGTLRVSNGLLLGASINGANAAFNGRGVLRVSGAGSTLEYGASNSAEVRNAGSLLEILDGAQVVAIGAANLSITRDGGLRISGTGSDADFGNSLSTSTRTAGLSNAGILVENNAILRVNDLSTSVNPNSSAFGSVGSVLVRSGGQVVANVINIRSGSLITVDGGTLSATGSINVGSSSGISNNQLFLRNGASVNARSLFTGVVGSEIFFGNSEADGPSAMGSYDVGSLTVSTGTRVVFNHNGNPLTINSSILGGGRFSHLAGTTIITGSGGNFTGETILSGGTLLVNGSFGSSTHVMTVSGGSTLGGSGRILGNVTIGNATLAVGNSPGNLTFTGNLGLSVDSILAFELGEPSGVAGVASDLITVSGNLTLDGTLNVANAGGFGAGLYRLINYGGTLTDNGLLIGIAPEGFSPADLSVQTSALAQVNLLVDAPVNSFNFWDGSNTVANDVIDGGVGTWTATGSNWTIMDGSRNGTYDPATLLIFAGAGAAVTVDSTAGVVFLGTGVQFAANGYRVTGGALQFDAASTAFRIGDGTAAGAEITTTIDSVLSGTGSLDKTDLGTLVLTAANTYSGGTTVTDGVLRGTTVSVSGPVAVGSAGTLQFDQATDGTYAGVLTGNGTVRKTGAGALSITGTSDTFVGTTRLEAGTLATSGTLGGNMVVQSTAMLVGNGRVGALDVSGRVSPTGVGTLNVTGDVIFRSGSTFAVDLQAAGGADRIAAGGRATLDGGTVAVTTLDPQTSYTDGSVFRILDAIGGRTGTFAGLTEQSEFLDFVLGYDATGASITVQQVLAFPDVAATYNQRQAADALMNLVRPAGSDALAVYNSLLMLDGDSARAAFNASSGEIYASLLSANQRQGMALAAQFIQRGQAGLEEGLGIWGGVTGRNSHVGGDGNGARFSSDAFGGEIGVDYRGQGNSWAAGIGGGWLSGDVRVKARGSDASTDEWHVGGYVRYGTGAAGVTATASLVHTSARADVTRTISFGPIARTPQAESKFNTTALTVNLRYGFGEGDWTFGPTIGTETSKTQLGAFRETGANVLDLFSSRNSDAWTRLGAGGFVRMVSPTGYFDMSAQYVTGGRNDVDVDLGMAGSASAFNVRAPIGARTGVALQASGSYDLGGNWSLAGQVGATGGNGDATVNGNLRLSLEF</sequence>
<feature type="chain" id="PRO_5032646030" evidence="2">
    <location>
        <begin position="37"/>
        <end position="1324"/>
    </location>
</feature>
<reference evidence="4 5" key="1">
    <citation type="submission" date="2019-12" db="EMBL/GenBank/DDBJ databases">
        <title>Genomic-based taxomic classification of the family Erythrobacteraceae.</title>
        <authorList>
            <person name="Xu L."/>
        </authorList>
    </citation>
    <scope>NUCLEOTIDE SEQUENCE [LARGE SCALE GENOMIC DNA]</scope>
    <source>
        <strain evidence="4 5">KCTC 42453</strain>
    </source>
</reference>
<proteinExistence type="predicted"/>
<dbReference type="InterPro" id="IPR013425">
    <property type="entry name" value="Autotrns_rpt"/>
</dbReference>
<dbReference type="PROSITE" id="PS51208">
    <property type="entry name" value="AUTOTRANSPORTER"/>
    <property type="match status" value="1"/>
</dbReference>
<dbReference type="NCBIfam" id="TIGR02601">
    <property type="entry name" value="autotrns_rpt"/>
    <property type="match status" value="1"/>
</dbReference>
<dbReference type="SMART" id="SM00869">
    <property type="entry name" value="Autotransporter"/>
    <property type="match status" value="1"/>
</dbReference>
<evidence type="ECO:0000256" key="2">
    <source>
        <dbReference type="SAM" id="SignalP"/>
    </source>
</evidence>
<dbReference type="Pfam" id="PF03797">
    <property type="entry name" value="Autotransporter"/>
    <property type="match status" value="1"/>
</dbReference>
<dbReference type="Gene3D" id="2.40.128.130">
    <property type="entry name" value="Autotransporter beta-domain"/>
    <property type="match status" value="1"/>
</dbReference>
<comment type="caution">
    <text evidence="4">The sequence shown here is derived from an EMBL/GenBank/DDBJ whole genome shotgun (WGS) entry which is preliminary data.</text>
</comment>
<dbReference type="SUPFAM" id="SSF103515">
    <property type="entry name" value="Autotransporter"/>
    <property type="match status" value="1"/>
</dbReference>